<feature type="compositionally biased region" description="Basic and acidic residues" evidence="1">
    <location>
        <begin position="128"/>
        <end position="137"/>
    </location>
</feature>
<feature type="compositionally biased region" description="Basic and acidic residues" evidence="1">
    <location>
        <begin position="152"/>
        <end position="213"/>
    </location>
</feature>
<evidence type="ECO:0000313" key="3">
    <source>
        <dbReference type="Proteomes" id="UP000297229"/>
    </source>
</evidence>
<dbReference type="Proteomes" id="UP000297229">
    <property type="component" value="Unassembled WGS sequence"/>
</dbReference>
<gene>
    <name evidence="2" type="ORF">BELL_0058g00180</name>
</gene>
<dbReference type="OrthoDB" id="3564730at2759"/>
<feature type="compositionally biased region" description="Polar residues" evidence="1">
    <location>
        <begin position="300"/>
        <end position="314"/>
    </location>
</feature>
<protein>
    <submittedName>
        <fullName evidence="2">Uncharacterized protein</fullName>
    </submittedName>
</protein>
<feature type="compositionally biased region" description="Low complexity" evidence="1">
    <location>
        <begin position="365"/>
        <end position="376"/>
    </location>
</feature>
<keyword evidence="3" id="KW-1185">Reference proteome</keyword>
<name>A0A4Z1JZ79_9HELO</name>
<accession>A0A4Z1JZ79</accession>
<feature type="compositionally biased region" description="Low complexity" evidence="1">
    <location>
        <begin position="219"/>
        <end position="239"/>
    </location>
</feature>
<comment type="caution">
    <text evidence="2">The sequence shown here is derived from an EMBL/GenBank/DDBJ whole genome shotgun (WGS) entry which is preliminary data.</text>
</comment>
<reference evidence="2 3" key="1">
    <citation type="submission" date="2017-12" db="EMBL/GenBank/DDBJ databases">
        <title>Comparative genomics of Botrytis spp.</title>
        <authorList>
            <person name="Valero-Jimenez C.A."/>
            <person name="Tapia P."/>
            <person name="Veloso J."/>
            <person name="Silva-Moreno E."/>
            <person name="Staats M."/>
            <person name="Valdes J.H."/>
            <person name="Van Kan J.A.L."/>
        </authorList>
    </citation>
    <scope>NUCLEOTIDE SEQUENCE [LARGE SCALE GENOMIC DNA]</scope>
    <source>
        <strain evidence="2 3">Be9601</strain>
    </source>
</reference>
<feature type="compositionally biased region" description="Basic and acidic residues" evidence="1">
    <location>
        <begin position="50"/>
        <end position="65"/>
    </location>
</feature>
<dbReference type="EMBL" id="PQXM01000058">
    <property type="protein sequence ID" value="TGO78676.1"/>
    <property type="molecule type" value="Genomic_DNA"/>
</dbReference>
<dbReference type="AlphaFoldDB" id="A0A4Z1JZ79"/>
<evidence type="ECO:0000313" key="2">
    <source>
        <dbReference type="EMBL" id="TGO78676.1"/>
    </source>
</evidence>
<evidence type="ECO:0000256" key="1">
    <source>
        <dbReference type="SAM" id="MobiDB-lite"/>
    </source>
</evidence>
<feature type="compositionally biased region" description="Basic and acidic residues" evidence="1">
    <location>
        <begin position="88"/>
        <end position="120"/>
    </location>
</feature>
<feature type="region of interest" description="Disordered" evidence="1">
    <location>
        <begin position="1"/>
        <end position="384"/>
    </location>
</feature>
<sequence>MTSESSRPNSRKSDGKSKRSSGVGSKHSEIKPAESDRPRLGSNRSRNERRRSVESLEAKTRDLDIGGRGSPQPPESPGDPIDPYMDPSLRDYEVASKAMERFKDNKRHDSHKSGGEEEPRRRRRSSRHRDDGRERRSSRSRLIKRTTTTRTTFDKLRFLDREEKVVDEFEYEKSSDNRENDRNLPSSDRRYADSSRRSHRSGEDKRTERKTKEPSLAGSNVSSPKTSVSSEPKSATSSRHSAHTHRSARSAVNDIQAPQAGSHHPSESPSSRKSHKESDDEPKALSEGSASGTLHGILPRSNTSASDRQSLSERNLNDIYKPDRGGKRTSTTAPSDHGTAERAQTGYGRGDHSNPPYFYEDETKSGISASTSGTTRSSRRTHKS</sequence>
<organism evidence="2 3">
    <name type="scientific">Botrytis elliptica</name>
    <dbReference type="NCBI Taxonomy" id="278938"/>
    <lineage>
        <taxon>Eukaryota</taxon>
        <taxon>Fungi</taxon>
        <taxon>Dikarya</taxon>
        <taxon>Ascomycota</taxon>
        <taxon>Pezizomycotina</taxon>
        <taxon>Leotiomycetes</taxon>
        <taxon>Helotiales</taxon>
        <taxon>Sclerotiniaceae</taxon>
        <taxon>Botrytis</taxon>
    </lineage>
</organism>
<proteinExistence type="predicted"/>
<feature type="compositionally biased region" description="Basic and acidic residues" evidence="1">
    <location>
        <begin position="26"/>
        <end position="39"/>
    </location>
</feature>